<reference evidence="1" key="1">
    <citation type="submission" date="2020-11" db="EMBL/GenBank/DDBJ databases">
        <authorList>
            <consortium name="DOE Joint Genome Institute"/>
            <person name="Ahrendt S."/>
            <person name="Riley R."/>
            <person name="Andreopoulos W."/>
            <person name="LaButti K."/>
            <person name="Pangilinan J."/>
            <person name="Ruiz-duenas F.J."/>
            <person name="Barrasa J.M."/>
            <person name="Sanchez-Garcia M."/>
            <person name="Camarero S."/>
            <person name="Miyauchi S."/>
            <person name="Serrano A."/>
            <person name="Linde D."/>
            <person name="Babiker R."/>
            <person name="Drula E."/>
            <person name="Ayuso-Fernandez I."/>
            <person name="Pacheco R."/>
            <person name="Padilla G."/>
            <person name="Ferreira P."/>
            <person name="Barriuso J."/>
            <person name="Kellner H."/>
            <person name="Castanera R."/>
            <person name="Alfaro M."/>
            <person name="Ramirez L."/>
            <person name="Pisabarro A.G."/>
            <person name="Kuo A."/>
            <person name="Tritt A."/>
            <person name="Lipzen A."/>
            <person name="He G."/>
            <person name="Yan M."/>
            <person name="Ng V."/>
            <person name="Cullen D."/>
            <person name="Martin F."/>
            <person name="Rosso M.-N."/>
            <person name="Henrissat B."/>
            <person name="Hibbett D."/>
            <person name="Martinez A.T."/>
            <person name="Grigoriev I.V."/>
        </authorList>
    </citation>
    <scope>NUCLEOTIDE SEQUENCE</scope>
    <source>
        <strain evidence="1">AH 44721</strain>
    </source>
</reference>
<protein>
    <submittedName>
        <fullName evidence="1">Uncharacterized protein</fullName>
    </submittedName>
</protein>
<organism evidence="1 2">
    <name type="scientific">Gymnopilus junonius</name>
    <name type="common">Spectacular rustgill mushroom</name>
    <name type="synonym">Gymnopilus spectabilis subsp. junonius</name>
    <dbReference type="NCBI Taxonomy" id="109634"/>
    <lineage>
        <taxon>Eukaryota</taxon>
        <taxon>Fungi</taxon>
        <taxon>Dikarya</taxon>
        <taxon>Basidiomycota</taxon>
        <taxon>Agaricomycotina</taxon>
        <taxon>Agaricomycetes</taxon>
        <taxon>Agaricomycetidae</taxon>
        <taxon>Agaricales</taxon>
        <taxon>Agaricineae</taxon>
        <taxon>Hymenogastraceae</taxon>
        <taxon>Gymnopilus</taxon>
    </lineage>
</organism>
<dbReference type="EMBL" id="JADNYJ010000198">
    <property type="protein sequence ID" value="KAF8875347.1"/>
    <property type="molecule type" value="Genomic_DNA"/>
</dbReference>
<name>A0A9P5NCB3_GYMJU</name>
<sequence>MLLLTCRENNRTVAGFCTGFLIAGKKKECTKLQLNPLFSSSIPGLYHFIIAEGTVFTLEVICNF</sequence>
<accession>A0A9P5NCB3</accession>
<gene>
    <name evidence="1" type="ORF">CPB84DRAFT_1796619</name>
</gene>
<evidence type="ECO:0000313" key="1">
    <source>
        <dbReference type="EMBL" id="KAF8875347.1"/>
    </source>
</evidence>
<dbReference type="Proteomes" id="UP000724874">
    <property type="component" value="Unassembled WGS sequence"/>
</dbReference>
<comment type="caution">
    <text evidence="1">The sequence shown here is derived from an EMBL/GenBank/DDBJ whole genome shotgun (WGS) entry which is preliminary data.</text>
</comment>
<proteinExistence type="predicted"/>
<evidence type="ECO:0000313" key="2">
    <source>
        <dbReference type="Proteomes" id="UP000724874"/>
    </source>
</evidence>
<dbReference type="AlphaFoldDB" id="A0A9P5NCB3"/>
<keyword evidence="2" id="KW-1185">Reference proteome</keyword>